<feature type="compositionally biased region" description="Low complexity" evidence="2">
    <location>
        <begin position="177"/>
        <end position="197"/>
    </location>
</feature>
<evidence type="ECO:0000256" key="1">
    <source>
        <dbReference type="ARBA" id="ARBA00022553"/>
    </source>
</evidence>
<dbReference type="AlphaFoldDB" id="A0A930YSU6"/>
<name>A0A930YSU6_9ACTN</name>
<feature type="region of interest" description="Disordered" evidence="2">
    <location>
        <begin position="144"/>
        <end position="217"/>
    </location>
</feature>
<dbReference type="SUPFAM" id="SSF49879">
    <property type="entry name" value="SMAD/FHA domain"/>
    <property type="match status" value="1"/>
</dbReference>
<dbReference type="CDD" id="cd00060">
    <property type="entry name" value="FHA"/>
    <property type="match status" value="1"/>
</dbReference>
<dbReference type="Pfam" id="PF00498">
    <property type="entry name" value="FHA"/>
    <property type="match status" value="1"/>
</dbReference>
<dbReference type="SMART" id="SM00240">
    <property type="entry name" value="FHA"/>
    <property type="match status" value="1"/>
</dbReference>
<proteinExistence type="predicted"/>
<gene>
    <name evidence="4" type="ORF">HXK26_04505</name>
</gene>
<evidence type="ECO:0000256" key="2">
    <source>
        <dbReference type="SAM" id="MobiDB-lite"/>
    </source>
</evidence>
<dbReference type="InterPro" id="IPR008984">
    <property type="entry name" value="SMAD_FHA_dom_sf"/>
</dbReference>
<evidence type="ECO:0000313" key="4">
    <source>
        <dbReference type="EMBL" id="MBF4807937.1"/>
    </source>
</evidence>
<evidence type="ECO:0000259" key="3">
    <source>
        <dbReference type="PROSITE" id="PS50006"/>
    </source>
</evidence>
<evidence type="ECO:0000313" key="5">
    <source>
        <dbReference type="Proteomes" id="UP000698335"/>
    </source>
</evidence>
<accession>A0A930YSU6</accession>
<dbReference type="Proteomes" id="UP000698335">
    <property type="component" value="Unassembled WGS sequence"/>
</dbReference>
<feature type="domain" description="FHA" evidence="3">
    <location>
        <begin position="234"/>
        <end position="285"/>
    </location>
</feature>
<keyword evidence="1" id="KW-0597">Phosphoprotein</keyword>
<dbReference type="EMBL" id="JABZGW010000173">
    <property type="protein sequence ID" value="MBF4807937.1"/>
    <property type="molecule type" value="Genomic_DNA"/>
</dbReference>
<reference evidence="4" key="1">
    <citation type="submission" date="2020-04" db="EMBL/GenBank/DDBJ databases">
        <title>Deep metagenomics examines the oral microbiome during advanced dental caries in children, revealing novel taxa and co-occurrences with host molecules.</title>
        <authorList>
            <person name="Baker J.L."/>
            <person name="Morton J.T."/>
            <person name="Dinis M."/>
            <person name="Alvarez R."/>
            <person name="Tran N.C."/>
            <person name="Knight R."/>
            <person name="Edlund A."/>
        </authorList>
    </citation>
    <scope>NUCLEOTIDE SEQUENCE</scope>
    <source>
        <strain evidence="4">JCVI_38_bin.5</strain>
    </source>
</reference>
<dbReference type="InterPro" id="IPR000253">
    <property type="entry name" value="FHA_dom"/>
</dbReference>
<organism evidence="4 5">
    <name type="scientific">Lancefieldella rimae</name>
    <dbReference type="NCBI Taxonomy" id="1383"/>
    <lineage>
        <taxon>Bacteria</taxon>
        <taxon>Bacillati</taxon>
        <taxon>Actinomycetota</taxon>
        <taxon>Coriobacteriia</taxon>
        <taxon>Coriobacteriales</taxon>
        <taxon>Atopobiaceae</taxon>
        <taxon>Lancefieldella</taxon>
    </lineage>
</organism>
<comment type="caution">
    <text evidence="4">The sequence shown here is derived from an EMBL/GenBank/DDBJ whole genome shotgun (WGS) entry which is preliminary data.</text>
</comment>
<dbReference type="Gene3D" id="2.60.200.20">
    <property type="match status" value="1"/>
</dbReference>
<sequence length="309" mass="33919">MRYISEVVATTTSLRRSPNSLLMAPEYVFVQDGSALRFVFVPVTQKRVKTAPLELIGWLSDDKNVSLVVDSDMRHVQALNAWAQSQQVFFPERFNEFLDREFSRSGPDDQAHAVYEPEVDEKVREKCLVDPVFLITGAAIQEPTVQERMAESPQNPVPSAGMGQPGESQGPQDRQEAQGVQGAQDTQGTQGTDTSATRTEATSAPLAGGQPHTGPLSMMRVKDGLTYGLTGKVQILGRSQEVDMTFTGNTDISRQHATVELTQQGEVILTDLGSANGTWVEGRRLAAHVGVPLHQGDMFRLAHEWFQLV</sequence>
<dbReference type="PROSITE" id="PS50006">
    <property type="entry name" value="FHA_DOMAIN"/>
    <property type="match status" value="1"/>
</dbReference>
<protein>
    <submittedName>
        <fullName evidence="4">FHA domain-containing protein</fullName>
    </submittedName>
</protein>